<gene>
    <name evidence="9" type="ORF">SAMN05216339_10443</name>
</gene>
<evidence type="ECO:0000256" key="7">
    <source>
        <dbReference type="PIRSR" id="PIRSR000138-2"/>
    </source>
</evidence>
<dbReference type="RefSeq" id="WP_177217841.1">
    <property type="nucleotide sequence ID" value="NZ_FPBL01000004.1"/>
</dbReference>
<dbReference type="PANTHER" id="PTHR10578">
    <property type="entry name" value="S -2-HYDROXY-ACID OXIDASE-RELATED"/>
    <property type="match status" value="1"/>
</dbReference>
<evidence type="ECO:0000256" key="2">
    <source>
        <dbReference type="ARBA" id="ARBA00022630"/>
    </source>
</evidence>
<reference evidence="9 10" key="1">
    <citation type="submission" date="2016-10" db="EMBL/GenBank/DDBJ databases">
        <authorList>
            <person name="de Groot N.N."/>
        </authorList>
    </citation>
    <scope>NUCLEOTIDE SEQUENCE [LARGE SCALE GENOMIC DNA]</scope>
    <source>
        <strain evidence="9 10">Nm24</strain>
    </source>
</reference>
<feature type="binding site" evidence="7">
    <location>
        <position position="232"/>
    </location>
    <ligand>
        <name>FMN</name>
        <dbReference type="ChEBI" id="CHEBI:58210"/>
    </ligand>
</feature>
<dbReference type="InterPro" id="IPR037396">
    <property type="entry name" value="FMN_HAD"/>
</dbReference>
<dbReference type="PIRSF" id="PIRSF000138">
    <property type="entry name" value="Al-hdrx_acd_dh"/>
    <property type="match status" value="1"/>
</dbReference>
<evidence type="ECO:0000313" key="9">
    <source>
        <dbReference type="EMBL" id="SFU55471.1"/>
    </source>
</evidence>
<sequence length="365" mass="40075">MNELLPKLSTVPEGIHSPSDYLSYAKERLPPEIWRYLEEGSANNVSLQANLHVFDSIHLIPRPLSDVRSGHTQITLFGQTLTHPVILAPLAYQRLYHPHGESASAMAASAQEGQFCVSSLASQTLEDIISAAGQPLWFQLYWQENRERTLKLLQRAIAAGYSTIVFTVDAPIKQATIQLPAAIRPVNLDFPTPFPTLSPQQSQVFDGWMAQAPRWEDLAWLRDQISLPLLVKGMLHPEDAEKVINLGCDGLVVSNHGGRVLDGAPASLAHLPPIVRTISGRGKVLFDSGIRNGRDIYKALALGADAVMIGRPYIWGLATAGAIGVAHVIRLLRDELELTMALTGTTSIQEITKEKIQISRNQDPD</sequence>
<dbReference type="PANTHER" id="PTHR10578:SF107">
    <property type="entry name" value="2-HYDROXYACID OXIDASE 1"/>
    <property type="match status" value="1"/>
</dbReference>
<evidence type="ECO:0000256" key="4">
    <source>
        <dbReference type="ARBA" id="ARBA00023002"/>
    </source>
</evidence>
<feature type="binding site" evidence="7">
    <location>
        <begin position="89"/>
        <end position="91"/>
    </location>
    <ligand>
        <name>FMN</name>
        <dbReference type="ChEBI" id="CHEBI:58210"/>
    </ligand>
</feature>
<organism evidence="9 10">
    <name type="scientific">Nitrosomonas eutropha</name>
    <dbReference type="NCBI Taxonomy" id="916"/>
    <lineage>
        <taxon>Bacteria</taxon>
        <taxon>Pseudomonadati</taxon>
        <taxon>Pseudomonadota</taxon>
        <taxon>Betaproteobacteria</taxon>
        <taxon>Nitrosomonadales</taxon>
        <taxon>Nitrosomonadaceae</taxon>
        <taxon>Nitrosomonas</taxon>
    </lineage>
</organism>
<name>A0A1I7H480_9PROT</name>
<dbReference type="InterPro" id="IPR000262">
    <property type="entry name" value="FMN-dep_DH"/>
</dbReference>
<feature type="binding site" evidence="7">
    <location>
        <begin position="287"/>
        <end position="291"/>
    </location>
    <ligand>
        <name>FMN</name>
        <dbReference type="ChEBI" id="CHEBI:58210"/>
    </ligand>
</feature>
<protein>
    <submittedName>
        <fullName evidence="9">4-hydroxymandelate oxidase</fullName>
    </submittedName>
</protein>
<accession>A0A1I7H480</accession>
<evidence type="ECO:0000256" key="6">
    <source>
        <dbReference type="PIRSR" id="PIRSR000138-1"/>
    </source>
</evidence>
<evidence type="ECO:0000259" key="8">
    <source>
        <dbReference type="PROSITE" id="PS51349"/>
    </source>
</evidence>
<feature type="binding site" evidence="7">
    <location>
        <position position="36"/>
    </location>
    <ligand>
        <name>glyoxylate</name>
        <dbReference type="ChEBI" id="CHEBI:36655"/>
    </ligand>
</feature>
<dbReference type="CDD" id="cd02809">
    <property type="entry name" value="alpha_hydroxyacid_oxid_FMN"/>
    <property type="match status" value="1"/>
</dbReference>
<dbReference type="GO" id="GO:0016614">
    <property type="term" value="F:oxidoreductase activity, acting on CH-OH group of donors"/>
    <property type="evidence" value="ECO:0007669"/>
    <property type="project" value="UniProtKB-ARBA"/>
</dbReference>
<evidence type="ECO:0000256" key="3">
    <source>
        <dbReference type="ARBA" id="ARBA00022643"/>
    </source>
</evidence>
<feature type="active site" description="Proton acceptor" evidence="6">
    <location>
        <position position="256"/>
    </location>
</feature>
<dbReference type="AlphaFoldDB" id="A0A1I7H480"/>
<dbReference type="GO" id="GO:0010181">
    <property type="term" value="F:FMN binding"/>
    <property type="evidence" value="ECO:0007669"/>
    <property type="project" value="InterPro"/>
</dbReference>
<feature type="binding site" evidence="7">
    <location>
        <position position="141"/>
    </location>
    <ligand>
        <name>glyoxylate</name>
        <dbReference type="ChEBI" id="CHEBI:36655"/>
    </ligand>
</feature>
<dbReference type="InterPro" id="IPR012133">
    <property type="entry name" value="Alpha-hydoxy_acid_DH_FMN"/>
</dbReference>
<comment type="cofactor">
    <cofactor evidence="1">
        <name>FMN</name>
        <dbReference type="ChEBI" id="CHEBI:58210"/>
    </cofactor>
</comment>
<evidence type="ECO:0000313" key="10">
    <source>
        <dbReference type="Proteomes" id="UP000183926"/>
    </source>
</evidence>
<keyword evidence="2 7" id="KW-0285">Flavoprotein</keyword>
<dbReference type="Gene3D" id="3.20.20.70">
    <property type="entry name" value="Aldolase class I"/>
    <property type="match status" value="1"/>
</dbReference>
<comment type="similarity">
    <text evidence="5">Belongs to the FMN-dependent alpha-hydroxy acid dehydrogenase family.</text>
</comment>
<keyword evidence="3 7" id="KW-0288">FMN</keyword>
<dbReference type="EMBL" id="FPBL01000004">
    <property type="protein sequence ID" value="SFU55471.1"/>
    <property type="molecule type" value="Genomic_DNA"/>
</dbReference>
<feature type="binding site" evidence="7">
    <location>
        <begin position="310"/>
        <end position="311"/>
    </location>
    <ligand>
        <name>FMN</name>
        <dbReference type="ChEBI" id="CHEBI:58210"/>
    </ligand>
</feature>
<dbReference type="Proteomes" id="UP000183926">
    <property type="component" value="Unassembled WGS sequence"/>
</dbReference>
<feature type="domain" description="FMN hydroxy acid dehydrogenase" evidence="8">
    <location>
        <begin position="10"/>
        <end position="361"/>
    </location>
</feature>
<feature type="binding site" evidence="7">
    <location>
        <position position="256"/>
    </location>
    <ligand>
        <name>glyoxylate</name>
        <dbReference type="ChEBI" id="CHEBI:36655"/>
    </ligand>
</feature>
<dbReference type="FunFam" id="3.20.20.70:FF:000029">
    <property type="entry name" value="L-lactate dehydrogenase"/>
    <property type="match status" value="1"/>
</dbReference>
<dbReference type="InterPro" id="IPR013785">
    <property type="entry name" value="Aldolase_TIM"/>
</dbReference>
<proteinExistence type="inferred from homology"/>
<feature type="binding site" evidence="7">
    <location>
        <position position="259"/>
    </location>
    <ligand>
        <name>glyoxylate</name>
        <dbReference type="ChEBI" id="CHEBI:36655"/>
    </ligand>
</feature>
<feature type="binding site" evidence="7">
    <location>
        <position position="118"/>
    </location>
    <ligand>
        <name>FMN</name>
        <dbReference type="ChEBI" id="CHEBI:58210"/>
    </ligand>
</feature>
<dbReference type="SUPFAM" id="SSF51395">
    <property type="entry name" value="FMN-linked oxidoreductases"/>
    <property type="match status" value="1"/>
</dbReference>
<keyword evidence="4" id="KW-0560">Oxidoreductase</keyword>
<feature type="binding site" evidence="7">
    <location>
        <position position="254"/>
    </location>
    <ligand>
        <name>FMN</name>
        <dbReference type="ChEBI" id="CHEBI:58210"/>
    </ligand>
</feature>
<evidence type="ECO:0000256" key="5">
    <source>
        <dbReference type="ARBA" id="ARBA00024042"/>
    </source>
</evidence>
<feature type="binding site" evidence="7">
    <location>
        <position position="167"/>
    </location>
    <ligand>
        <name>glyoxylate</name>
        <dbReference type="ChEBI" id="CHEBI:36655"/>
    </ligand>
</feature>
<dbReference type="PROSITE" id="PS51349">
    <property type="entry name" value="FMN_HYDROXY_ACID_DH_2"/>
    <property type="match status" value="1"/>
</dbReference>
<feature type="binding site" evidence="7">
    <location>
        <position position="139"/>
    </location>
    <ligand>
        <name>FMN</name>
        <dbReference type="ChEBI" id="CHEBI:58210"/>
    </ligand>
</feature>
<evidence type="ECO:0000256" key="1">
    <source>
        <dbReference type="ARBA" id="ARBA00001917"/>
    </source>
</evidence>
<dbReference type="Pfam" id="PF01070">
    <property type="entry name" value="FMN_dh"/>
    <property type="match status" value="1"/>
</dbReference>